<dbReference type="Proteomes" id="UP000003586">
    <property type="component" value="Chromosome"/>
</dbReference>
<reference evidence="2 3" key="1">
    <citation type="submission" date="2013-12" db="EMBL/GenBank/DDBJ databases">
        <authorList>
            <consortium name="DOE Joint Genome Institute"/>
            <person name="Eisen J."/>
            <person name="Huntemann M."/>
            <person name="Han J."/>
            <person name="Chen A."/>
            <person name="Kyrpides N."/>
            <person name="Mavromatis K."/>
            <person name="Markowitz V."/>
            <person name="Palaniappan K."/>
            <person name="Ivanova N."/>
            <person name="Schaumberg A."/>
            <person name="Pati A."/>
            <person name="Liolios K."/>
            <person name="Nordberg H.P."/>
            <person name="Cantor M.N."/>
            <person name="Hua S.X."/>
            <person name="Woyke T."/>
        </authorList>
    </citation>
    <scope>NUCLEOTIDE SEQUENCE [LARGE SCALE GENOMIC DNA]</scope>
    <source>
        <strain evidence="3">DSM 19437</strain>
    </source>
</reference>
<dbReference type="RefSeq" id="WP_025298868.1">
    <property type="nucleotide sequence ID" value="NZ_CP007035.1"/>
</dbReference>
<organism evidence="2 3">
    <name type="scientific">Niabella soli DSM 19437</name>
    <dbReference type="NCBI Taxonomy" id="929713"/>
    <lineage>
        <taxon>Bacteria</taxon>
        <taxon>Pseudomonadati</taxon>
        <taxon>Bacteroidota</taxon>
        <taxon>Chitinophagia</taxon>
        <taxon>Chitinophagales</taxon>
        <taxon>Chitinophagaceae</taxon>
        <taxon>Niabella</taxon>
    </lineage>
</organism>
<feature type="signal peptide" evidence="1">
    <location>
        <begin position="1"/>
        <end position="20"/>
    </location>
</feature>
<feature type="chain" id="PRO_5004788194" evidence="1">
    <location>
        <begin position="21"/>
        <end position="317"/>
    </location>
</feature>
<dbReference type="AlphaFoldDB" id="W0F149"/>
<gene>
    <name evidence="2" type="ORF">NIASO_11090</name>
</gene>
<dbReference type="STRING" id="929713.NIASO_11090"/>
<dbReference type="EMBL" id="CP007035">
    <property type="protein sequence ID" value="AHF15563.1"/>
    <property type="molecule type" value="Genomic_DNA"/>
</dbReference>
<proteinExistence type="predicted"/>
<evidence type="ECO:0000313" key="3">
    <source>
        <dbReference type="Proteomes" id="UP000003586"/>
    </source>
</evidence>
<dbReference type="KEGG" id="nso:NIASO_11090"/>
<protein>
    <submittedName>
        <fullName evidence="2">Uncharacterized protein</fullName>
    </submittedName>
</protein>
<evidence type="ECO:0000256" key="1">
    <source>
        <dbReference type="SAM" id="SignalP"/>
    </source>
</evidence>
<accession>W0F149</accession>
<dbReference type="OrthoDB" id="650691at2"/>
<sequence length="317" mass="36505">MKKRFLFLLFFMGMGAIVNAQVSLETQDSLENERLAQMITLSDVVINNKLNVPSFIDRVKKDTTFYKAFKNLRVLNFSSLNNIVMKDKQGRQIASLDSKTHQTYSGGCRTMTKEYEKTTGDMVDRGGGYNYYTAELYAGLFFTVGKVCGENNIVGNAGLNPKDKSGIEKRKEQLKMLFFNPGKRIPGIPFMGEKSNVFDPRIADLYDYNIDYVMYNGQRAYKFEIKAKPGLTSSQRNSIVYDNMTTWFNDRNFEILGRTYDLSYNTGAYDFDVHMEVELTHVGRLLVPSVLRYSGNWDIIFKKRERGMFTATLFNFR</sequence>
<name>W0F149_9BACT</name>
<keyword evidence="3" id="KW-1185">Reference proteome</keyword>
<evidence type="ECO:0000313" key="2">
    <source>
        <dbReference type="EMBL" id="AHF15563.1"/>
    </source>
</evidence>
<dbReference type="eggNOG" id="ENOG502Z88P">
    <property type="taxonomic scope" value="Bacteria"/>
</dbReference>
<keyword evidence="1" id="KW-0732">Signal</keyword>
<dbReference type="HOGENOM" id="CLU_896290_0_0_10"/>